<dbReference type="InterPro" id="IPR052584">
    <property type="entry name" value="U2_snRNP_Complex_Component"/>
</dbReference>
<dbReference type="OMA" id="PSHWCQK"/>
<dbReference type="GO" id="GO:0005634">
    <property type="term" value="C:nucleus"/>
    <property type="evidence" value="ECO:0007669"/>
    <property type="project" value="InterPro"/>
</dbReference>
<dbReference type="AlphaFoldDB" id="A0A5K1VI84"/>
<dbReference type="PANTHER" id="PTHR12785:SF6">
    <property type="entry name" value="SPLICING FACTOR 3B SUBUNIT 2"/>
    <property type="match status" value="1"/>
</dbReference>
<name>A0A5K1VI84_ENTHI</name>
<dbReference type="VEuPathDB" id="AmoebaDB:EHI5A_095870"/>
<feature type="domain" description="PSP proline-rich" evidence="2">
    <location>
        <begin position="160"/>
        <end position="195"/>
    </location>
</feature>
<evidence type="ECO:0000313" key="4">
    <source>
        <dbReference type="Proteomes" id="UP000078387"/>
    </source>
</evidence>
<evidence type="ECO:0000259" key="1">
    <source>
        <dbReference type="Pfam" id="PF04037"/>
    </source>
</evidence>
<dbReference type="VEuPathDB" id="AmoebaDB:EHI8A_063240"/>
<dbReference type="VEuPathDB" id="AmoebaDB:EHI_069550"/>
<organism evidence="3 4">
    <name type="scientific">Entamoeba histolytica</name>
    <dbReference type="NCBI Taxonomy" id="5759"/>
    <lineage>
        <taxon>Eukaryota</taxon>
        <taxon>Amoebozoa</taxon>
        <taxon>Evosea</taxon>
        <taxon>Archamoebae</taxon>
        <taxon>Mastigamoebida</taxon>
        <taxon>Entamoebidae</taxon>
        <taxon>Entamoeba</taxon>
    </lineage>
</organism>
<dbReference type="PANTHER" id="PTHR12785">
    <property type="entry name" value="SPLICING FACTOR 3B"/>
    <property type="match status" value="1"/>
</dbReference>
<gene>
    <name evidence="3" type="ORF">CL6EHI_069550</name>
</gene>
<feature type="domain" description="DUF382" evidence="1">
    <location>
        <begin position="27"/>
        <end position="149"/>
    </location>
</feature>
<dbReference type="InterPro" id="IPR007180">
    <property type="entry name" value="DUF382"/>
</dbReference>
<dbReference type="VEuPathDB" id="AmoebaDB:KM1_089860"/>
<evidence type="ECO:0000259" key="2">
    <source>
        <dbReference type="Pfam" id="PF04046"/>
    </source>
</evidence>
<reference evidence="3 4" key="1">
    <citation type="submission" date="2016-05" db="EMBL/GenBank/DDBJ databases">
        <title>First whole genome sequencing of Entamoeba histolytica HM1:IMSS-clone-6.</title>
        <authorList>
            <person name="Mukherjee Avik.K."/>
            <person name="Izumyama S."/>
            <person name="Nakada-Tsukui K."/>
            <person name="Nozaki T."/>
        </authorList>
    </citation>
    <scope>NUCLEOTIDE SEQUENCE [LARGE SCALE GENOMIC DNA]</scope>
    <source>
        <strain evidence="3 4">HM1:IMSS clone 6</strain>
    </source>
</reference>
<dbReference type="Pfam" id="PF04046">
    <property type="entry name" value="PSP"/>
    <property type="match status" value="1"/>
</dbReference>
<dbReference type="EMBL" id="BDEQ01000001">
    <property type="protein sequence ID" value="GAT93132.1"/>
    <property type="molecule type" value="Genomic_DNA"/>
</dbReference>
<dbReference type="Proteomes" id="UP000078387">
    <property type="component" value="Unassembled WGS sequence"/>
</dbReference>
<sequence>MSKPRPPKSVRIKQQFVAVAKLKLLVKHPELVEFHDSNSKEPELLLELKSLKNTVPIPQHWCQKKRYLNGRKEREPYRLPDFIEATGVSQLRQAYLEREEEMKLKQKMREKIRPKNVGCIDYQILYDAFFKNQKKGSMTVFGDIYYDGKDENQYYGTPFKLSSKLRSALGISDNDTPPWAEAIRKYGPPPSYREIIPLLYQNKTQIQ</sequence>
<evidence type="ECO:0000313" key="3">
    <source>
        <dbReference type="EMBL" id="GAT93132.1"/>
    </source>
</evidence>
<dbReference type="Pfam" id="PF04037">
    <property type="entry name" value="DUF382"/>
    <property type="match status" value="1"/>
</dbReference>
<comment type="caution">
    <text evidence="3">The sequence shown here is derived from an EMBL/GenBank/DDBJ whole genome shotgun (WGS) entry which is preliminary data.</text>
</comment>
<dbReference type="InterPro" id="IPR006568">
    <property type="entry name" value="PSP_pro-rich"/>
</dbReference>
<accession>A0A5K1VI84</accession>
<dbReference type="VEuPathDB" id="AmoebaDB:EHI7A_065740"/>
<proteinExistence type="predicted"/>
<protein>
    <submittedName>
        <fullName evidence="3">Splicing factor3b subunit 2 putative</fullName>
    </submittedName>
</protein>